<dbReference type="RefSeq" id="WP_042270446.1">
    <property type="nucleotide sequence ID" value="NZ_CP138994.1"/>
</dbReference>
<reference evidence="1 2" key="1">
    <citation type="journal article" date="2014" name="Genome Announc.">
        <title>Draft Genome Sequences of Marine Flavobacterium Nonlabens Strains NR17, NR24, NR27, NR32, NR33, and Ara13.</title>
        <authorList>
            <person name="Nakanishi M."/>
            <person name="Meirelles P."/>
            <person name="Suzuki R."/>
            <person name="Takatani N."/>
            <person name="Mino S."/>
            <person name="Suda W."/>
            <person name="Oshima K."/>
            <person name="Hattori M."/>
            <person name="Ohkuma M."/>
            <person name="Hosokawa M."/>
            <person name="Miyashita K."/>
            <person name="Thompson F.L."/>
            <person name="Niwa A."/>
            <person name="Sawabe T."/>
            <person name="Sawabe T."/>
        </authorList>
    </citation>
    <scope>NUCLEOTIDE SEQUENCE [LARGE SCALE GENOMIC DNA]</scope>
    <source>
        <strain evidence="2">JCM19296</strain>
    </source>
</reference>
<name>A0A081DB36_NONUL</name>
<dbReference type="PROSITE" id="PS51257">
    <property type="entry name" value="PROKAR_LIPOPROTEIN"/>
    <property type="match status" value="1"/>
</dbReference>
<proteinExistence type="predicted"/>
<accession>A0A081DB36</accession>
<evidence type="ECO:0000313" key="1">
    <source>
        <dbReference type="EMBL" id="GAK76132.1"/>
    </source>
</evidence>
<dbReference type="EMBL" id="BBLG01000003">
    <property type="protein sequence ID" value="GAK76132.1"/>
    <property type="molecule type" value="Genomic_DNA"/>
</dbReference>
<comment type="caution">
    <text evidence="1">The sequence shown here is derived from an EMBL/GenBank/DDBJ whole genome shotgun (WGS) entry which is preliminary data.</text>
</comment>
<dbReference type="AlphaFoldDB" id="A0A081DB36"/>
<organism evidence="1 2">
    <name type="scientific">Nonlabens ulvanivorans</name>
    <name type="common">Persicivirga ulvanivorans</name>
    <dbReference type="NCBI Taxonomy" id="906888"/>
    <lineage>
        <taxon>Bacteria</taxon>
        <taxon>Pseudomonadati</taxon>
        <taxon>Bacteroidota</taxon>
        <taxon>Flavobacteriia</taxon>
        <taxon>Flavobacteriales</taxon>
        <taxon>Flavobacteriaceae</taxon>
        <taxon>Nonlabens</taxon>
    </lineage>
</organism>
<gene>
    <name evidence="1" type="ORF">JCM19296_1729</name>
</gene>
<dbReference type="Proteomes" id="UP000028980">
    <property type="component" value="Unassembled WGS sequence"/>
</dbReference>
<evidence type="ECO:0000313" key="2">
    <source>
        <dbReference type="Proteomes" id="UP000028980"/>
    </source>
</evidence>
<sequence>MKKIILIIMSAMVLGCSRDEVVNHDNINIESKVGVIDPLYSYPPITDRDVHKEMLNWNAFIIGEILRDRSDFRAHFFNNLDTATGTVDLEDLIDFTTDNVFSNLYRYYAENSIFQYVSCNPDESAPWPPLIPPADDNIPSTNSVTWSIDVNKHVSRIISNPIQLYVPNADVFIGESYTVGHPLLPVTNNHGDYNYGRYVYSQPNTENNMACVTHVFSELCVLSIGDVYQDKFIIVSRPTITSVSNYPYINFDITKFLERPVLGDGGSLFE</sequence>
<protein>
    <submittedName>
        <fullName evidence="1">Uncharacterized protein</fullName>
    </submittedName>
</protein>